<dbReference type="HOGENOM" id="CLU_1531303_0_0_10"/>
<protein>
    <submittedName>
        <fullName evidence="1">Uncharacterized protein</fullName>
    </submittedName>
</protein>
<dbReference type="RefSeq" id="WP_015024317.1">
    <property type="nucleotide sequence ID" value="NC_018721.1"/>
</dbReference>
<dbReference type="AlphaFoldDB" id="K4IDR0"/>
<dbReference type="Proteomes" id="UP000008514">
    <property type="component" value="Chromosome"/>
</dbReference>
<sequence length="175" mass="19924">MVGNKTTYNRYIPNTKELNRVYTDVGGHYEKQMRYPLIIQFLLLIILKSCSNSKSEQSKEGESSPSNFTLIKDVVYGHDFGMALTFDVYVPTKPNGAGIILTNSGGWTSPFDTFKILEDGHYRFATDQEMTESDTWHILSPKQLVSEGFTVFEVRHGSQPKFVMSELVTHMRRAV</sequence>
<reference evidence="1" key="2">
    <citation type="submission" date="2012-09" db="EMBL/GenBank/DDBJ databases">
        <title>The complete sequence of Psychroflexus torquis an extreme psychrophile from sea-ice that is stimulated by light.</title>
        <authorList>
            <person name="Feng S."/>
            <person name="Powell S.M."/>
            <person name="Bowman J.P."/>
        </authorList>
    </citation>
    <scope>NUCLEOTIDE SEQUENCE [LARGE SCALE GENOMIC DNA]</scope>
    <source>
        <strain evidence="1">ATCC 700755</strain>
    </source>
</reference>
<dbReference type="KEGG" id="ptq:P700755_001910"/>
<dbReference type="EMBL" id="CP003879">
    <property type="protein sequence ID" value="AFU68727.1"/>
    <property type="molecule type" value="Genomic_DNA"/>
</dbReference>
<proteinExistence type="predicted"/>
<reference evidence="1" key="1">
    <citation type="submission" date="2006-03" db="EMBL/GenBank/DDBJ databases">
        <authorList>
            <person name="Bowman J."/>
            <person name="Ferriera S."/>
            <person name="Johnson J."/>
            <person name="Kravitz S."/>
            <person name="Halpern A."/>
            <person name="Remington K."/>
            <person name="Beeson K."/>
            <person name="Tran B."/>
            <person name="Rogers Y.-H."/>
            <person name="Friedman R."/>
            <person name="Venter J.C."/>
        </authorList>
    </citation>
    <scope>NUCLEOTIDE SEQUENCE [LARGE SCALE GENOMIC DNA]</scope>
    <source>
        <strain evidence="1">ATCC 700755</strain>
    </source>
</reference>
<evidence type="ECO:0000313" key="1">
    <source>
        <dbReference type="EMBL" id="AFU68727.1"/>
    </source>
</evidence>
<dbReference type="eggNOG" id="COG0657">
    <property type="taxonomic scope" value="Bacteria"/>
</dbReference>
<dbReference type="STRING" id="313595.P700755_001910"/>
<gene>
    <name evidence="1" type="ordered locus">P700755_001910</name>
</gene>
<organism evidence="1 2">
    <name type="scientific">Psychroflexus torquis (strain ATCC 700755 / CIP 106069 / ACAM 623)</name>
    <dbReference type="NCBI Taxonomy" id="313595"/>
    <lineage>
        <taxon>Bacteria</taxon>
        <taxon>Pseudomonadati</taxon>
        <taxon>Bacteroidota</taxon>
        <taxon>Flavobacteriia</taxon>
        <taxon>Flavobacteriales</taxon>
        <taxon>Flavobacteriaceae</taxon>
        <taxon>Psychroflexus</taxon>
    </lineage>
</organism>
<keyword evidence="2" id="KW-1185">Reference proteome</keyword>
<name>K4IDR0_PSYTT</name>
<evidence type="ECO:0000313" key="2">
    <source>
        <dbReference type="Proteomes" id="UP000008514"/>
    </source>
</evidence>
<accession>K4IDR0</accession>